<accession>A0ACC6KP05</accession>
<proteinExistence type="predicted"/>
<evidence type="ECO:0000313" key="1">
    <source>
        <dbReference type="EMBL" id="MDR6754369.1"/>
    </source>
</evidence>
<sequence>MTQPRLLDPGAPSIQDLAVQLAAAIAALPSVVAQRLLDNHDRLQRIASNSASKLRRDWGLDAPARPAQAYPTTPLDQCL</sequence>
<name>A0ACC6KP05_9DEIO</name>
<gene>
    <name evidence="1" type="ORF">J2Y01_004905</name>
</gene>
<dbReference type="Proteomes" id="UP001252370">
    <property type="component" value="Unassembled WGS sequence"/>
</dbReference>
<comment type="caution">
    <text evidence="1">The sequence shown here is derived from an EMBL/GenBank/DDBJ whole genome shotgun (WGS) entry which is preliminary data.</text>
</comment>
<protein>
    <submittedName>
        <fullName evidence="1">Uncharacterized protein</fullName>
    </submittedName>
</protein>
<organism evidence="1 2">
    <name type="scientific">Deinococcus soli</name>
    <name type="common">ex Cha et al. 2016</name>
    <dbReference type="NCBI Taxonomy" id="1309411"/>
    <lineage>
        <taxon>Bacteria</taxon>
        <taxon>Thermotogati</taxon>
        <taxon>Deinococcota</taxon>
        <taxon>Deinococci</taxon>
        <taxon>Deinococcales</taxon>
        <taxon>Deinococcaceae</taxon>
        <taxon>Deinococcus</taxon>
    </lineage>
</organism>
<evidence type="ECO:0000313" key="2">
    <source>
        <dbReference type="Proteomes" id="UP001252370"/>
    </source>
</evidence>
<keyword evidence="2" id="KW-1185">Reference proteome</keyword>
<dbReference type="EMBL" id="JAVDTP010000028">
    <property type="protein sequence ID" value="MDR6754369.1"/>
    <property type="molecule type" value="Genomic_DNA"/>
</dbReference>
<reference evidence="1" key="1">
    <citation type="submission" date="2023-07" db="EMBL/GenBank/DDBJ databases">
        <title>Sorghum-associated microbial communities from plants grown in Nebraska, USA.</title>
        <authorList>
            <person name="Schachtman D."/>
        </authorList>
    </citation>
    <scope>NUCLEOTIDE SEQUENCE</scope>
    <source>
        <strain evidence="1">BE73</strain>
    </source>
</reference>